<dbReference type="InterPro" id="IPR013321">
    <property type="entry name" value="Arc_rbn_hlx_hlx"/>
</dbReference>
<dbReference type="Proteomes" id="UP000448038">
    <property type="component" value="Unassembled WGS sequence"/>
</dbReference>
<name>A0A844P5D6_ALIFS</name>
<dbReference type="RefSeq" id="WP_063668610.1">
    <property type="nucleotide sequence ID" value="NZ_LTZE01000011.1"/>
</dbReference>
<gene>
    <name evidence="1" type="ORF">GNP88_15790</name>
</gene>
<evidence type="ECO:0000313" key="1">
    <source>
        <dbReference type="EMBL" id="MUK50611.1"/>
    </source>
</evidence>
<dbReference type="Gene3D" id="1.10.1220.10">
    <property type="entry name" value="Met repressor-like"/>
    <property type="match status" value="1"/>
</dbReference>
<comment type="caution">
    <text evidence="1">The sequence shown here is derived from an EMBL/GenBank/DDBJ whole genome shotgun (WGS) entry which is preliminary data.</text>
</comment>
<dbReference type="EMBL" id="WOBN01000024">
    <property type="protein sequence ID" value="MUK50611.1"/>
    <property type="molecule type" value="Genomic_DNA"/>
</dbReference>
<dbReference type="GO" id="GO:0006355">
    <property type="term" value="P:regulation of DNA-templated transcription"/>
    <property type="evidence" value="ECO:0007669"/>
    <property type="project" value="InterPro"/>
</dbReference>
<organism evidence="1 2">
    <name type="scientific">Aliivibrio fischeri</name>
    <name type="common">Vibrio fischeri</name>
    <dbReference type="NCBI Taxonomy" id="668"/>
    <lineage>
        <taxon>Bacteria</taxon>
        <taxon>Pseudomonadati</taxon>
        <taxon>Pseudomonadota</taxon>
        <taxon>Gammaproteobacteria</taxon>
        <taxon>Vibrionales</taxon>
        <taxon>Vibrionaceae</taxon>
        <taxon>Aliivibrio</taxon>
    </lineage>
</organism>
<accession>A0A844P5D6</accession>
<reference evidence="1 2" key="1">
    <citation type="submission" date="2019-11" db="EMBL/GenBank/DDBJ databases">
        <title>Using colonization assays and comparative genomics to discover symbiosis behaviors and factors in Vibrio fischeri.</title>
        <authorList>
            <person name="Bongrand C."/>
            <person name="Moriano-Gutierrez S."/>
            <person name="Arevalo P."/>
            <person name="Mcfall-Ngai M."/>
            <person name="Visick K."/>
            <person name="Polz M.F."/>
            <person name="Ruby E.G."/>
        </authorList>
    </citation>
    <scope>NUCLEOTIDE SEQUENCE [LARGE SCALE GENOMIC DNA]</scope>
    <source>
        <strain evidence="2">emors.4.1</strain>
    </source>
</reference>
<dbReference type="AlphaFoldDB" id="A0A844P5D6"/>
<proteinExistence type="predicted"/>
<protein>
    <submittedName>
        <fullName evidence="1">Addiction module antitoxin</fullName>
    </submittedName>
</protein>
<evidence type="ECO:0000313" key="2">
    <source>
        <dbReference type="Proteomes" id="UP000448038"/>
    </source>
</evidence>
<sequence length="168" mass="18839">MIKAQIDPELLEKASEIFAELGLPVEIAINVFLTKAIQAQGFPFPVALEGDSRYTAQEAARISNAEITEAIQHLVEQNLPFSEINNLTQLTYCQTTFGLSFPVLKLAKSSRPEDVRLAVKDAKGRNRYSTSKIAQRDGCSYVICTQWTDRHRPAFVRWQQTFGDSECA</sequence>